<feature type="region of interest" description="Disordered" evidence="1">
    <location>
        <begin position="1"/>
        <end position="22"/>
    </location>
</feature>
<reference evidence="3 4" key="1">
    <citation type="submission" date="2024-10" db="EMBL/GenBank/DDBJ databases">
        <title>The Natural Products Discovery Center: Release of the First 8490 Sequenced Strains for Exploring Actinobacteria Biosynthetic Diversity.</title>
        <authorList>
            <person name="Kalkreuter E."/>
            <person name="Kautsar S.A."/>
            <person name="Yang D."/>
            <person name="Bader C.D."/>
            <person name="Teijaro C.N."/>
            <person name="Fluegel L."/>
            <person name="Davis C.M."/>
            <person name="Simpson J.R."/>
            <person name="Lauterbach L."/>
            <person name="Steele A.D."/>
            <person name="Gui C."/>
            <person name="Meng S."/>
            <person name="Li G."/>
            <person name="Viehrig K."/>
            <person name="Ye F."/>
            <person name="Su P."/>
            <person name="Kiefer A.F."/>
            <person name="Nichols A."/>
            <person name="Cepeda A.J."/>
            <person name="Yan W."/>
            <person name="Fan B."/>
            <person name="Jiang Y."/>
            <person name="Adhikari A."/>
            <person name="Zheng C.-J."/>
            <person name="Schuster L."/>
            <person name="Cowan T.M."/>
            <person name="Smanski M.J."/>
            <person name="Chevrette M.G."/>
            <person name="De Carvalho L.P.S."/>
            <person name="Shen B."/>
        </authorList>
    </citation>
    <scope>NUCLEOTIDE SEQUENCE [LARGE SCALE GENOMIC DNA]</scope>
    <source>
        <strain evidence="3 4">NPDC087220</strain>
    </source>
</reference>
<name>A0ABW8EI97_STRT5</name>
<evidence type="ECO:0000256" key="1">
    <source>
        <dbReference type="SAM" id="MobiDB-lite"/>
    </source>
</evidence>
<dbReference type="InterPro" id="IPR009339">
    <property type="entry name" value="DUF998"/>
</dbReference>
<keyword evidence="4" id="KW-1185">Reference proteome</keyword>
<accession>A0ABW8EI97</accession>
<evidence type="ECO:0000313" key="4">
    <source>
        <dbReference type="Proteomes" id="UP001617351"/>
    </source>
</evidence>
<sequence length="222" mass="21821">MTHMLSAPRHAVSVPPASARGGRRGVGGAVVAGPLFLVAGVAQGLARDGFDFTRNAISQLALGEAGWIQTVNFLLTGALLIAGAAGLRRVLRGGAGGVWGPVLVGVFGASFWAAALFPADAGAGFPEGSPDVAAISGHGAVHMAAGMAGYLALCAAFLVLARPLAARGHRGWARASRLAPVAVLAGFGASAASVLAFTAGAGLGLLGLAAVTARLATARADR</sequence>
<dbReference type="RefSeq" id="WP_402381998.1">
    <property type="nucleotide sequence ID" value="NZ_JBIUYY010000007.1"/>
</dbReference>
<feature type="transmembrane region" description="Helical" evidence="2">
    <location>
        <begin position="139"/>
        <end position="160"/>
    </location>
</feature>
<keyword evidence="2" id="KW-0812">Transmembrane</keyword>
<dbReference type="EMBL" id="JBIUYY010000007">
    <property type="protein sequence ID" value="MFJ2822953.1"/>
    <property type="molecule type" value="Genomic_DNA"/>
</dbReference>
<proteinExistence type="predicted"/>
<feature type="transmembrane region" description="Helical" evidence="2">
    <location>
        <begin position="26"/>
        <end position="46"/>
    </location>
</feature>
<gene>
    <name evidence="3" type="ORF">ACIO7M_17825</name>
</gene>
<evidence type="ECO:0000313" key="3">
    <source>
        <dbReference type="EMBL" id="MFJ2822953.1"/>
    </source>
</evidence>
<protein>
    <submittedName>
        <fullName evidence="3">DUF998 domain-containing protein</fullName>
    </submittedName>
</protein>
<evidence type="ECO:0000256" key="2">
    <source>
        <dbReference type="SAM" id="Phobius"/>
    </source>
</evidence>
<feature type="transmembrane region" description="Helical" evidence="2">
    <location>
        <begin position="66"/>
        <end position="87"/>
    </location>
</feature>
<comment type="caution">
    <text evidence="3">The sequence shown here is derived from an EMBL/GenBank/DDBJ whole genome shotgun (WGS) entry which is preliminary data.</text>
</comment>
<keyword evidence="2" id="KW-1133">Transmembrane helix</keyword>
<keyword evidence="2" id="KW-0472">Membrane</keyword>
<dbReference type="Proteomes" id="UP001617351">
    <property type="component" value="Unassembled WGS sequence"/>
</dbReference>
<feature type="transmembrane region" description="Helical" evidence="2">
    <location>
        <begin position="181"/>
        <end position="211"/>
    </location>
</feature>
<organism evidence="3 4">
    <name type="scientific">Streptomyces toxytricini</name>
    <name type="common">Actinomyces toxytricini</name>
    <dbReference type="NCBI Taxonomy" id="67369"/>
    <lineage>
        <taxon>Bacteria</taxon>
        <taxon>Bacillati</taxon>
        <taxon>Actinomycetota</taxon>
        <taxon>Actinomycetes</taxon>
        <taxon>Kitasatosporales</taxon>
        <taxon>Streptomycetaceae</taxon>
        <taxon>Streptomyces</taxon>
    </lineage>
</organism>
<feature type="transmembrane region" description="Helical" evidence="2">
    <location>
        <begin position="99"/>
        <end position="119"/>
    </location>
</feature>
<dbReference type="Pfam" id="PF06197">
    <property type="entry name" value="DUF998"/>
    <property type="match status" value="1"/>
</dbReference>